<evidence type="ECO:0000256" key="2">
    <source>
        <dbReference type="ARBA" id="ARBA00012438"/>
    </source>
</evidence>
<evidence type="ECO:0000313" key="12">
    <source>
        <dbReference type="Proteomes" id="UP001300096"/>
    </source>
</evidence>
<dbReference type="Pfam" id="PF02518">
    <property type="entry name" value="HATPase_c"/>
    <property type="match status" value="1"/>
</dbReference>
<dbReference type="SUPFAM" id="SSF55874">
    <property type="entry name" value="ATPase domain of HSP90 chaperone/DNA topoisomerase II/histidine kinase"/>
    <property type="match status" value="1"/>
</dbReference>
<dbReference type="Gene3D" id="1.10.287.130">
    <property type="match status" value="1"/>
</dbReference>
<feature type="domain" description="Histidine kinase" evidence="10">
    <location>
        <begin position="386"/>
        <end position="492"/>
    </location>
</feature>
<comment type="catalytic activity">
    <reaction evidence="1">
        <text>ATP + protein L-histidine = ADP + protein N-phospho-L-histidine.</text>
        <dbReference type="EC" id="2.7.13.3"/>
    </reaction>
</comment>
<evidence type="ECO:0000256" key="5">
    <source>
        <dbReference type="ARBA" id="ARBA00022741"/>
    </source>
</evidence>
<dbReference type="Gene3D" id="3.30.450.20">
    <property type="entry name" value="PAS domain"/>
    <property type="match status" value="1"/>
</dbReference>
<dbReference type="InterPro" id="IPR039506">
    <property type="entry name" value="SPOB_a"/>
</dbReference>
<accession>A0ABT0FAA1</accession>
<feature type="transmembrane region" description="Helical" evidence="9">
    <location>
        <begin position="134"/>
        <end position="156"/>
    </location>
</feature>
<evidence type="ECO:0000256" key="4">
    <source>
        <dbReference type="ARBA" id="ARBA00022679"/>
    </source>
</evidence>
<comment type="caution">
    <text evidence="11">The sequence shown here is derived from an EMBL/GenBank/DDBJ whole genome shotgun (WGS) entry which is preliminary data.</text>
</comment>
<keyword evidence="5" id="KW-0547">Nucleotide-binding</keyword>
<name>A0ABT0FAA1_9MICO</name>
<dbReference type="SUPFAM" id="SSF55785">
    <property type="entry name" value="PYP-like sensor domain (PAS domain)"/>
    <property type="match status" value="1"/>
</dbReference>
<gene>
    <name evidence="11" type="ORF">KZC51_02475</name>
</gene>
<dbReference type="InterPro" id="IPR016120">
    <property type="entry name" value="Sig_transdc_His_kin_SpoOB"/>
</dbReference>
<evidence type="ECO:0000259" key="10">
    <source>
        <dbReference type="PROSITE" id="PS50109"/>
    </source>
</evidence>
<dbReference type="EC" id="2.7.13.3" evidence="2"/>
<dbReference type="InterPro" id="IPR005467">
    <property type="entry name" value="His_kinase_dom"/>
</dbReference>
<evidence type="ECO:0000256" key="6">
    <source>
        <dbReference type="ARBA" id="ARBA00022777"/>
    </source>
</evidence>
<dbReference type="EMBL" id="JAHWXN010000001">
    <property type="protein sequence ID" value="MCK2034992.1"/>
    <property type="molecule type" value="Genomic_DNA"/>
</dbReference>
<dbReference type="PRINTS" id="PR00344">
    <property type="entry name" value="BCTRLSENSOR"/>
</dbReference>
<proteinExistence type="predicted"/>
<dbReference type="RefSeq" id="WP_247628439.1">
    <property type="nucleotide sequence ID" value="NZ_JAHWXN010000001.1"/>
</dbReference>
<keyword evidence="9" id="KW-1133">Transmembrane helix</keyword>
<reference evidence="11 12" key="1">
    <citation type="submission" date="2021-06" db="EMBL/GenBank/DDBJ databases">
        <title>Genome-based taxonomic framework of Microbacterium strains isolated from marine environment, the description of four new species and reclassification of four preexisting species.</title>
        <authorList>
            <person name="Lee S.D."/>
            <person name="Kim S.-M."/>
            <person name="Byeon Y.-S."/>
            <person name="Yang H.L."/>
            <person name="Kim I.S."/>
        </authorList>
    </citation>
    <scope>NUCLEOTIDE SEQUENCE [LARGE SCALE GENOMIC DNA]</scope>
    <source>
        <strain evidence="11 12">SSW1-49</strain>
    </source>
</reference>
<dbReference type="PROSITE" id="PS50109">
    <property type="entry name" value="HIS_KIN"/>
    <property type="match status" value="1"/>
</dbReference>
<dbReference type="Pfam" id="PF14689">
    <property type="entry name" value="SPOB_a"/>
    <property type="match status" value="1"/>
</dbReference>
<dbReference type="PANTHER" id="PTHR44936:SF10">
    <property type="entry name" value="SENSOR PROTEIN RSTB"/>
    <property type="match status" value="1"/>
</dbReference>
<dbReference type="Proteomes" id="UP001300096">
    <property type="component" value="Unassembled WGS sequence"/>
</dbReference>
<keyword evidence="9" id="KW-0472">Membrane</keyword>
<evidence type="ECO:0000256" key="8">
    <source>
        <dbReference type="ARBA" id="ARBA00023012"/>
    </source>
</evidence>
<keyword evidence="4" id="KW-0808">Transferase</keyword>
<evidence type="ECO:0000256" key="3">
    <source>
        <dbReference type="ARBA" id="ARBA00022553"/>
    </source>
</evidence>
<evidence type="ECO:0000313" key="11">
    <source>
        <dbReference type="EMBL" id="MCK2034992.1"/>
    </source>
</evidence>
<dbReference type="InterPro" id="IPR036890">
    <property type="entry name" value="HATPase_C_sf"/>
</dbReference>
<dbReference type="SUPFAM" id="SSF55890">
    <property type="entry name" value="Sporulation response regulatory protein Spo0B"/>
    <property type="match status" value="1"/>
</dbReference>
<dbReference type="InterPro" id="IPR003594">
    <property type="entry name" value="HATPase_dom"/>
</dbReference>
<dbReference type="PANTHER" id="PTHR44936">
    <property type="entry name" value="SENSOR PROTEIN CREC"/>
    <property type="match status" value="1"/>
</dbReference>
<keyword evidence="12" id="KW-1185">Reference proteome</keyword>
<keyword evidence="8" id="KW-0902">Two-component regulatory system</keyword>
<dbReference type="Gene3D" id="3.30.565.10">
    <property type="entry name" value="Histidine kinase-like ATPase, C-terminal domain"/>
    <property type="match status" value="1"/>
</dbReference>
<dbReference type="InterPro" id="IPR050980">
    <property type="entry name" value="2C_sensor_his_kinase"/>
</dbReference>
<dbReference type="InterPro" id="IPR035965">
    <property type="entry name" value="PAS-like_dom_sf"/>
</dbReference>
<keyword evidence="7" id="KW-0067">ATP-binding</keyword>
<evidence type="ECO:0000256" key="9">
    <source>
        <dbReference type="SAM" id="Phobius"/>
    </source>
</evidence>
<evidence type="ECO:0000256" key="7">
    <source>
        <dbReference type="ARBA" id="ARBA00022840"/>
    </source>
</evidence>
<keyword evidence="6" id="KW-0418">Kinase</keyword>
<protein>
    <recommendedName>
        <fullName evidence="2">histidine kinase</fullName>
        <ecNumber evidence="2">2.7.13.3</ecNumber>
    </recommendedName>
</protein>
<dbReference type="SMART" id="SM00387">
    <property type="entry name" value="HATPase_c"/>
    <property type="match status" value="1"/>
</dbReference>
<sequence>MSRRAVLLAQTFVFAILLAVTLVGALTFAGAENERGVLGMLKRPVADEIADRVLSGDSRPLGRPLSLYAVVDATGDIIAAEGPDGEGAIGRHVDGLGNEPGASTGPGFSFPLARGGWLFVEIDQRWLGSRVMGIALPVSLLIIGAAAPSFILLRVLSVRMTRAAYRMEPEQVDQIVRERATLLESIADAAIGIDKDGGLLWFNRAAEDLLAVTHADIGRSAEEVLSTASGGNGGHALDAHLIQIGDRVLMLSSDLTLSHAAGESRLVMLRDYSRDASLLRELDGAQSHIDALRSRGHEFANTLHIIEGLLEMKEPDRALDFVRAGGVSGEFGMPADGIEDPSVRALVYAHRARARERGIELVVAPGAALPDLAGAEPLFTEAGLLVVGNFLSNAVESCEVDDRVRLSIRSQPAGDGRGLEVTIQVDDSGPGVPEHLRGQIFALGMTTKTGRDARGYGLAIVRGAVTRLGGSCVCRPSELGGAQFEARLPVPDSDEWRFPDA</sequence>
<organism evidence="11 12">
    <name type="scientific">Microbacterium croceum</name>
    <dbReference type="NCBI Taxonomy" id="2851645"/>
    <lineage>
        <taxon>Bacteria</taxon>
        <taxon>Bacillati</taxon>
        <taxon>Actinomycetota</taxon>
        <taxon>Actinomycetes</taxon>
        <taxon>Micrococcales</taxon>
        <taxon>Microbacteriaceae</taxon>
        <taxon>Microbacterium</taxon>
    </lineage>
</organism>
<evidence type="ECO:0000256" key="1">
    <source>
        <dbReference type="ARBA" id="ARBA00000085"/>
    </source>
</evidence>
<keyword evidence="3" id="KW-0597">Phosphoprotein</keyword>
<keyword evidence="9" id="KW-0812">Transmembrane</keyword>
<dbReference type="InterPro" id="IPR004358">
    <property type="entry name" value="Sig_transdc_His_kin-like_C"/>
</dbReference>